<dbReference type="Pfam" id="PF05970">
    <property type="entry name" value="PIF1"/>
    <property type="match status" value="1"/>
</dbReference>
<organism evidence="3 4">
    <name type="scientific">Brassicogethes aeneus</name>
    <name type="common">Rape pollen beetle</name>
    <name type="synonym">Meligethes aeneus</name>
    <dbReference type="NCBI Taxonomy" id="1431903"/>
    <lineage>
        <taxon>Eukaryota</taxon>
        <taxon>Metazoa</taxon>
        <taxon>Ecdysozoa</taxon>
        <taxon>Arthropoda</taxon>
        <taxon>Hexapoda</taxon>
        <taxon>Insecta</taxon>
        <taxon>Pterygota</taxon>
        <taxon>Neoptera</taxon>
        <taxon>Endopterygota</taxon>
        <taxon>Coleoptera</taxon>
        <taxon>Polyphaga</taxon>
        <taxon>Cucujiformia</taxon>
        <taxon>Nitidulidae</taxon>
        <taxon>Meligethinae</taxon>
        <taxon>Brassicogethes</taxon>
    </lineage>
</organism>
<comment type="catalytic activity">
    <reaction evidence="1">
        <text>ATP + H2O = ADP + phosphate + H(+)</text>
        <dbReference type="Rhea" id="RHEA:13065"/>
        <dbReference type="ChEBI" id="CHEBI:15377"/>
        <dbReference type="ChEBI" id="CHEBI:15378"/>
        <dbReference type="ChEBI" id="CHEBI:30616"/>
        <dbReference type="ChEBI" id="CHEBI:43474"/>
        <dbReference type="ChEBI" id="CHEBI:456216"/>
        <dbReference type="EC" id="5.6.2.3"/>
    </reaction>
</comment>
<gene>
    <name evidence="3" type="ORF">MELIAE_LOCUS861</name>
</gene>
<protein>
    <recommendedName>
        <fullName evidence="1">ATP-dependent DNA helicase</fullName>
        <ecNumber evidence="1">5.6.2.3</ecNumber>
    </recommendedName>
</protein>
<comment type="cofactor">
    <cofactor evidence="1">
        <name>Mg(2+)</name>
        <dbReference type="ChEBI" id="CHEBI:18420"/>
    </cofactor>
</comment>
<dbReference type="InterPro" id="IPR010285">
    <property type="entry name" value="DNA_helicase_pif1-like_DEAD"/>
</dbReference>
<dbReference type="PANTHER" id="PTHR47642">
    <property type="entry name" value="ATP-DEPENDENT DNA HELICASE"/>
    <property type="match status" value="1"/>
</dbReference>
<dbReference type="GO" id="GO:0006281">
    <property type="term" value="P:DNA repair"/>
    <property type="evidence" value="ECO:0007669"/>
    <property type="project" value="UniProtKB-KW"/>
</dbReference>
<evidence type="ECO:0000313" key="4">
    <source>
        <dbReference type="Proteomes" id="UP001154078"/>
    </source>
</evidence>
<keyword evidence="1" id="KW-0378">Hydrolase</keyword>
<keyword evidence="1" id="KW-0547">Nucleotide-binding</keyword>
<dbReference type="InterPro" id="IPR027417">
    <property type="entry name" value="P-loop_NTPase"/>
</dbReference>
<keyword evidence="1" id="KW-0067">ATP-binding</keyword>
<evidence type="ECO:0000259" key="2">
    <source>
        <dbReference type="Pfam" id="PF05970"/>
    </source>
</evidence>
<sequence length="147" mass="16989">MLTAPMGKPGFAIKGMTIHTSFGIPVNVYKGDILPLNRDKSNTLNNLLRQLRLIIIDEFSMVGATMLEQIHMRLKQIFRNNYDFGGIPIIMFGDLNQLMLVGDTFIFEPNNRNPYRPLCGTYLWERFKFFERTSLSPTHSTTWRATK</sequence>
<dbReference type="GO" id="GO:0016787">
    <property type="term" value="F:hydrolase activity"/>
    <property type="evidence" value="ECO:0007669"/>
    <property type="project" value="UniProtKB-KW"/>
</dbReference>
<dbReference type="GO" id="GO:0006310">
    <property type="term" value="P:DNA recombination"/>
    <property type="evidence" value="ECO:0007669"/>
    <property type="project" value="UniProtKB-KW"/>
</dbReference>
<reference evidence="3" key="1">
    <citation type="submission" date="2021-12" db="EMBL/GenBank/DDBJ databases">
        <authorList>
            <person name="King R."/>
        </authorList>
    </citation>
    <scope>NUCLEOTIDE SEQUENCE</scope>
</reference>
<dbReference type="SUPFAM" id="SSF52540">
    <property type="entry name" value="P-loop containing nucleoside triphosphate hydrolases"/>
    <property type="match status" value="1"/>
</dbReference>
<dbReference type="GO" id="GO:0043139">
    <property type="term" value="F:5'-3' DNA helicase activity"/>
    <property type="evidence" value="ECO:0007669"/>
    <property type="project" value="UniProtKB-EC"/>
</dbReference>
<proteinExistence type="inferred from homology"/>
<dbReference type="Gene3D" id="3.40.50.300">
    <property type="entry name" value="P-loop containing nucleotide triphosphate hydrolases"/>
    <property type="match status" value="1"/>
</dbReference>
<dbReference type="GO" id="GO:0005524">
    <property type="term" value="F:ATP binding"/>
    <property type="evidence" value="ECO:0007669"/>
    <property type="project" value="UniProtKB-KW"/>
</dbReference>
<dbReference type="Proteomes" id="UP001154078">
    <property type="component" value="Chromosome 1"/>
</dbReference>
<dbReference type="EC" id="5.6.2.3" evidence="1"/>
<dbReference type="PANTHER" id="PTHR47642:SF8">
    <property type="entry name" value="ATP-DEPENDENT DNA HELICASE"/>
    <property type="match status" value="1"/>
</dbReference>
<keyword evidence="1" id="KW-0234">DNA repair</keyword>
<name>A0A9P0AS64_BRAAE</name>
<evidence type="ECO:0000256" key="1">
    <source>
        <dbReference type="RuleBase" id="RU363044"/>
    </source>
</evidence>
<keyword evidence="1" id="KW-0227">DNA damage</keyword>
<dbReference type="GO" id="GO:0000723">
    <property type="term" value="P:telomere maintenance"/>
    <property type="evidence" value="ECO:0007669"/>
    <property type="project" value="InterPro"/>
</dbReference>
<dbReference type="OrthoDB" id="10071389at2759"/>
<keyword evidence="4" id="KW-1185">Reference proteome</keyword>
<evidence type="ECO:0000313" key="3">
    <source>
        <dbReference type="EMBL" id="CAH0546764.1"/>
    </source>
</evidence>
<dbReference type="AlphaFoldDB" id="A0A9P0AS64"/>
<comment type="similarity">
    <text evidence="1">Belongs to the helicase family.</text>
</comment>
<keyword evidence="1" id="KW-0233">DNA recombination</keyword>
<dbReference type="EMBL" id="OV121132">
    <property type="protein sequence ID" value="CAH0546764.1"/>
    <property type="molecule type" value="Genomic_DNA"/>
</dbReference>
<feature type="domain" description="DNA helicase Pif1-like DEAD-box helicase" evidence="2">
    <location>
        <begin position="11"/>
        <end position="131"/>
    </location>
</feature>
<dbReference type="InterPro" id="IPR051055">
    <property type="entry name" value="PIF1_helicase"/>
</dbReference>
<keyword evidence="1" id="KW-0347">Helicase</keyword>
<accession>A0A9P0AS64</accession>